<dbReference type="GO" id="GO:0016491">
    <property type="term" value="F:oxidoreductase activity"/>
    <property type="evidence" value="ECO:0007669"/>
    <property type="project" value="InterPro"/>
</dbReference>
<dbReference type="GeneID" id="93551574"/>
<name>A0A143QIS1_RHOFA</name>
<evidence type="ECO:0000313" key="1">
    <source>
        <dbReference type="EMBL" id="AMY22844.1"/>
    </source>
</evidence>
<evidence type="ECO:0000313" key="2">
    <source>
        <dbReference type="Proteomes" id="UP000076038"/>
    </source>
</evidence>
<evidence type="ECO:0008006" key="3">
    <source>
        <dbReference type="Google" id="ProtNLM"/>
    </source>
</evidence>
<dbReference type="PATRIC" id="fig|1653479.3.peg.1559"/>
<dbReference type="AlphaFoldDB" id="A0A143QIS1"/>
<dbReference type="KEGG" id="rhs:A3Q41_01540"/>
<accession>A0A260U099</accession>
<dbReference type="PIRSF" id="PIRSF007580">
    <property type="entry name" value="UCP07580"/>
    <property type="match status" value="1"/>
</dbReference>
<proteinExistence type="predicted"/>
<sequence length="305" mass="34695">MSAPTKKASTTAVDVDGTPEDRVVLHARNVEFDWETLPLHYMDGNPLATHLINVMHLLLPEGEEWFVRTFKEALPLIHDDQLRDDVIGFIGQEAMHAQAHTEVHDQLRAHGIDVDPYVDQMKFLFGRALGNRSGHGQNSLVERLALIAAAEHLTAFLGDWVLNARELDEADVDPVMLDLLRWHGAEEVEHRSVAYEVMRYFDVRPARRIRTYVVIAPTLVWFWTRGVRYLMSQDPTLAHLSPKERTPSFREFRRVAKSGLFPTPMSMVKASLRYFKSTYHPSQEGSTAQAVQYLATSPAARSADR</sequence>
<gene>
    <name evidence="1" type="ORF">A3Q41_01540</name>
</gene>
<protein>
    <recommendedName>
        <fullName evidence="3">Metal-dependent hydrolase</fullName>
    </recommendedName>
</protein>
<accession>A0A143QIS1</accession>
<dbReference type="Pfam" id="PF10118">
    <property type="entry name" value="Metal_hydrol"/>
    <property type="match status" value="1"/>
</dbReference>
<dbReference type="OrthoDB" id="4760165at2"/>
<dbReference type="InterPro" id="IPR012348">
    <property type="entry name" value="RNR-like"/>
</dbReference>
<keyword evidence="2" id="KW-1185">Reference proteome</keyword>
<organism evidence="1 2">
    <name type="scientific">Rhodococcoides fascians</name>
    <name type="common">Rhodococcus fascians</name>
    <dbReference type="NCBI Taxonomy" id="1828"/>
    <lineage>
        <taxon>Bacteria</taxon>
        <taxon>Bacillati</taxon>
        <taxon>Actinomycetota</taxon>
        <taxon>Actinomycetes</taxon>
        <taxon>Mycobacteriales</taxon>
        <taxon>Nocardiaceae</taxon>
        <taxon>Rhodococcoides</taxon>
    </lineage>
</organism>
<dbReference type="Gene3D" id="1.10.620.20">
    <property type="entry name" value="Ribonucleotide Reductase, subunit A"/>
    <property type="match status" value="1"/>
</dbReference>
<dbReference type="PANTHER" id="PTHR39456:SF1">
    <property type="entry name" value="METAL-DEPENDENT HYDROLASE"/>
    <property type="match status" value="1"/>
</dbReference>
<dbReference type="InterPro" id="IPR016516">
    <property type="entry name" value="UCP07580"/>
</dbReference>
<dbReference type="Proteomes" id="UP000076038">
    <property type="component" value="Chromosome"/>
</dbReference>
<dbReference type="EMBL" id="CP015220">
    <property type="protein sequence ID" value="AMY22844.1"/>
    <property type="molecule type" value="Genomic_DNA"/>
</dbReference>
<reference evidence="2" key="2">
    <citation type="submission" date="2016-04" db="EMBL/GenBank/DDBJ databases">
        <title>Complete Genome and Plasmid Sequences for Rhodococcus fascians D188 and Draft Sequences for Rhodococcus spp. Isolates PBTS 1 and PBTS 2.</title>
        <authorList>
            <person name="Stamer R."/>
            <person name="Vereecke D."/>
            <person name="Zhang Y."/>
            <person name="Schilkey F."/>
            <person name="Devitt N."/>
            <person name="Randall J."/>
        </authorList>
    </citation>
    <scope>NUCLEOTIDE SEQUENCE [LARGE SCALE GENOMIC DNA]</scope>
    <source>
        <strain evidence="2">PBTS2</strain>
    </source>
</reference>
<dbReference type="PANTHER" id="PTHR39456">
    <property type="entry name" value="METAL-DEPENDENT HYDROLASE"/>
    <property type="match status" value="1"/>
</dbReference>
<reference evidence="1 2" key="1">
    <citation type="journal article" date="2016" name="Genome Announc.">
        <title>Complete Genome and Plasmid Sequences for Rhodococcus fascians D188 and Draft Sequences for Rhodococcus Isolates PBTS 1 and PBTS 2.</title>
        <authorList>
            <person name="Stamler R.A."/>
            <person name="Vereecke D."/>
            <person name="Zhang Y."/>
            <person name="Schilkey F."/>
            <person name="Devitt N."/>
            <person name="Randall J.J."/>
        </authorList>
    </citation>
    <scope>NUCLEOTIDE SEQUENCE [LARGE SCALE GENOMIC DNA]</scope>
    <source>
        <strain evidence="1 2">PBTS2</strain>
    </source>
</reference>
<dbReference type="RefSeq" id="WP_032371404.1">
    <property type="nucleotide sequence ID" value="NZ_CP015220.1"/>
</dbReference>